<dbReference type="InterPro" id="IPR016047">
    <property type="entry name" value="M23ase_b-sheet_dom"/>
</dbReference>
<feature type="transmembrane region" description="Helical" evidence="1">
    <location>
        <begin position="103"/>
        <end position="121"/>
    </location>
</feature>
<dbReference type="CDD" id="cd12797">
    <property type="entry name" value="M23_peptidase"/>
    <property type="match status" value="1"/>
</dbReference>
<name>A0A4U0F9Y8_9BACL</name>
<proteinExistence type="predicted"/>
<dbReference type="InterPro" id="IPR050570">
    <property type="entry name" value="Cell_wall_metabolism_enzyme"/>
</dbReference>
<comment type="caution">
    <text evidence="3">The sequence shown here is derived from an EMBL/GenBank/DDBJ whole genome shotgun (WGS) entry which is preliminary data.</text>
</comment>
<keyword evidence="1" id="KW-0472">Membrane</keyword>
<dbReference type="GO" id="GO:0004222">
    <property type="term" value="F:metalloendopeptidase activity"/>
    <property type="evidence" value="ECO:0007669"/>
    <property type="project" value="TreeGrafter"/>
</dbReference>
<dbReference type="Pfam" id="PF01551">
    <property type="entry name" value="Peptidase_M23"/>
    <property type="match status" value="1"/>
</dbReference>
<dbReference type="AlphaFoldDB" id="A0A4U0F9Y8"/>
<dbReference type="SUPFAM" id="SSF51261">
    <property type="entry name" value="Duplicated hybrid motif"/>
    <property type="match status" value="1"/>
</dbReference>
<keyword evidence="1" id="KW-1133">Transmembrane helix</keyword>
<dbReference type="PANTHER" id="PTHR21666:SF270">
    <property type="entry name" value="MUREIN HYDROLASE ACTIVATOR ENVC"/>
    <property type="match status" value="1"/>
</dbReference>
<organism evidence="3 4">
    <name type="scientific">Cohnella pontilimi</name>
    <dbReference type="NCBI Taxonomy" id="2564100"/>
    <lineage>
        <taxon>Bacteria</taxon>
        <taxon>Bacillati</taxon>
        <taxon>Bacillota</taxon>
        <taxon>Bacilli</taxon>
        <taxon>Bacillales</taxon>
        <taxon>Paenibacillaceae</taxon>
        <taxon>Cohnella</taxon>
    </lineage>
</organism>
<dbReference type="Proteomes" id="UP000309673">
    <property type="component" value="Unassembled WGS sequence"/>
</dbReference>
<gene>
    <name evidence="3" type="ORF">E5161_13620</name>
</gene>
<dbReference type="InterPro" id="IPR011055">
    <property type="entry name" value="Dup_hybrid_motif"/>
</dbReference>
<keyword evidence="4" id="KW-1185">Reference proteome</keyword>
<dbReference type="EMBL" id="SUPK01000006">
    <property type="protein sequence ID" value="TJY41440.1"/>
    <property type="molecule type" value="Genomic_DNA"/>
</dbReference>
<dbReference type="Gene3D" id="2.70.70.10">
    <property type="entry name" value="Glucose Permease (Domain IIA)"/>
    <property type="match status" value="1"/>
</dbReference>
<keyword evidence="1" id="KW-0812">Transmembrane</keyword>
<dbReference type="RefSeq" id="WP_136778359.1">
    <property type="nucleotide sequence ID" value="NZ_SUPK01000006.1"/>
</dbReference>
<evidence type="ECO:0000313" key="3">
    <source>
        <dbReference type="EMBL" id="TJY41440.1"/>
    </source>
</evidence>
<feature type="domain" description="M23ase beta-sheet core" evidence="2">
    <location>
        <begin position="201"/>
        <end position="294"/>
    </location>
</feature>
<protein>
    <submittedName>
        <fullName evidence="3">M23 family metallopeptidase</fullName>
    </submittedName>
</protein>
<evidence type="ECO:0000259" key="2">
    <source>
        <dbReference type="Pfam" id="PF01551"/>
    </source>
</evidence>
<dbReference type="PANTHER" id="PTHR21666">
    <property type="entry name" value="PEPTIDASE-RELATED"/>
    <property type="match status" value="1"/>
</dbReference>
<evidence type="ECO:0000256" key="1">
    <source>
        <dbReference type="SAM" id="Phobius"/>
    </source>
</evidence>
<dbReference type="OrthoDB" id="2986589at2"/>
<sequence length="301" mass="32864">MEIRDNVRRRRRERMEKLLGELPVEISQSKEERKPPEWLMAAPQAVEAEAEPDPEKWWKEQQRRHFAETPAWSGIGQVTPQRSAAPRIPSHQSSGSSSFAKSFAIRIVIAAVVYGAAWGWFQSGLPGSSEAKAWTVHTVTTDMDFRAIEVWYERTFGGSPAFLPIFRNGDETQAVSGSWNRESAVMPVEGRVVQTFAQDGSGVRIAAKGGSSVKAVYAGRILQVMTESGGKSTVIVQHAGRIVTVYGNLASADVKAGDWVEAGQRLGSMPVPLNDGGESLLIFAVKQNGNTVDPAEVVPFD</sequence>
<accession>A0A4U0F9Y8</accession>
<reference evidence="3 4" key="1">
    <citation type="submission" date="2019-04" db="EMBL/GenBank/DDBJ databases">
        <title>Cohnella sp. nov., isolated from soil.</title>
        <authorList>
            <person name="Kim W."/>
        </authorList>
    </citation>
    <scope>NUCLEOTIDE SEQUENCE [LARGE SCALE GENOMIC DNA]</scope>
    <source>
        <strain evidence="3 4">CAU 1483</strain>
    </source>
</reference>
<evidence type="ECO:0000313" key="4">
    <source>
        <dbReference type="Proteomes" id="UP000309673"/>
    </source>
</evidence>